<evidence type="ECO:0000256" key="1">
    <source>
        <dbReference type="SAM" id="MobiDB-lite"/>
    </source>
</evidence>
<keyword evidence="3" id="KW-1185">Reference proteome</keyword>
<comment type="caution">
    <text evidence="2">The sequence shown here is derived from an EMBL/GenBank/DDBJ whole genome shotgun (WGS) entry which is preliminary data.</text>
</comment>
<dbReference type="GO" id="GO:0016787">
    <property type="term" value="F:hydrolase activity"/>
    <property type="evidence" value="ECO:0007669"/>
    <property type="project" value="TreeGrafter"/>
</dbReference>
<dbReference type="Gene3D" id="2.120.10.30">
    <property type="entry name" value="TolB, C-terminal domain"/>
    <property type="match status" value="1"/>
</dbReference>
<dbReference type="OrthoDB" id="5307922at2759"/>
<evidence type="ECO:0000313" key="2">
    <source>
        <dbReference type="EMBL" id="CAH9102583.1"/>
    </source>
</evidence>
<dbReference type="EMBL" id="CAMAPE010000041">
    <property type="protein sequence ID" value="CAH9102583.1"/>
    <property type="molecule type" value="Genomic_DNA"/>
</dbReference>
<name>A0A9P0ZII9_CUSEU</name>
<evidence type="ECO:0000313" key="3">
    <source>
        <dbReference type="Proteomes" id="UP001152484"/>
    </source>
</evidence>
<feature type="region of interest" description="Disordered" evidence="1">
    <location>
        <begin position="1"/>
        <end position="20"/>
    </location>
</feature>
<accession>A0A9P0ZII9</accession>
<reference evidence="2" key="1">
    <citation type="submission" date="2022-07" db="EMBL/GenBank/DDBJ databases">
        <authorList>
            <person name="Macas J."/>
            <person name="Novak P."/>
            <person name="Neumann P."/>
        </authorList>
    </citation>
    <scope>NUCLEOTIDE SEQUENCE</scope>
</reference>
<dbReference type="AlphaFoldDB" id="A0A9P0ZII9"/>
<dbReference type="PANTHER" id="PTHR10426:SF79">
    <property type="entry name" value="PROTEIN STRICTOSIDINE SYNTHASE-LIKE 2"/>
    <property type="match status" value="1"/>
</dbReference>
<dbReference type="Proteomes" id="UP001152484">
    <property type="component" value="Unassembled WGS sequence"/>
</dbReference>
<gene>
    <name evidence="2" type="ORF">CEURO_LOCUS15841</name>
</gene>
<organism evidence="2 3">
    <name type="scientific">Cuscuta europaea</name>
    <name type="common">European dodder</name>
    <dbReference type="NCBI Taxonomy" id="41803"/>
    <lineage>
        <taxon>Eukaryota</taxon>
        <taxon>Viridiplantae</taxon>
        <taxon>Streptophyta</taxon>
        <taxon>Embryophyta</taxon>
        <taxon>Tracheophyta</taxon>
        <taxon>Spermatophyta</taxon>
        <taxon>Magnoliopsida</taxon>
        <taxon>eudicotyledons</taxon>
        <taxon>Gunneridae</taxon>
        <taxon>Pentapetalae</taxon>
        <taxon>asterids</taxon>
        <taxon>lamiids</taxon>
        <taxon>Solanales</taxon>
        <taxon>Convolvulaceae</taxon>
        <taxon>Cuscuteae</taxon>
        <taxon>Cuscuta</taxon>
        <taxon>Cuscuta subgen. Cuscuta</taxon>
    </lineage>
</organism>
<dbReference type="GO" id="GO:0012505">
    <property type="term" value="C:endomembrane system"/>
    <property type="evidence" value="ECO:0007669"/>
    <property type="project" value="TreeGrafter"/>
</dbReference>
<dbReference type="Pfam" id="PF20067">
    <property type="entry name" value="SSL_N"/>
    <property type="match status" value="1"/>
</dbReference>
<protein>
    <submittedName>
        <fullName evidence="2">Uncharacterized protein</fullName>
    </submittedName>
</protein>
<proteinExistence type="predicted"/>
<dbReference type="PANTHER" id="PTHR10426">
    <property type="entry name" value="STRICTOSIDINE SYNTHASE-RELATED"/>
    <property type="match status" value="1"/>
</dbReference>
<dbReference type="InterPro" id="IPR011042">
    <property type="entry name" value="6-blade_b-propeller_TolB-like"/>
</dbReference>
<sequence length="137" mass="14538">METPRLLASANDVNGGDPLAPSPSNFTRVCNLSAAATASASVLLLLSIAIMISSLKGPRDDEAVIPIIGAVGPESFAFDSNGDGPYTGVSDGRIIKWQRNQSRWIDFAVTSPERGQFPVEETGGKNNKNKCGWSMEL</sequence>